<evidence type="ECO:0000313" key="3">
    <source>
        <dbReference type="Proteomes" id="UP001454036"/>
    </source>
</evidence>
<organism evidence="2 3">
    <name type="scientific">Lithospermum erythrorhizon</name>
    <name type="common">Purple gromwell</name>
    <name type="synonym">Lithospermum officinale var. erythrorhizon</name>
    <dbReference type="NCBI Taxonomy" id="34254"/>
    <lineage>
        <taxon>Eukaryota</taxon>
        <taxon>Viridiplantae</taxon>
        <taxon>Streptophyta</taxon>
        <taxon>Embryophyta</taxon>
        <taxon>Tracheophyta</taxon>
        <taxon>Spermatophyta</taxon>
        <taxon>Magnoliopsida</taxon>
        <taxon>eudicotyledons</taxon>
        <taxon>Gunneridae</taxon>
        <taxon>Pentapetalae</taxon>
        <taxon>asterids</taxon>
        <taxon>lamiids</taxon>
        <taxon>Boraginales</taxon>
        <taxon>Boraginaceae</taxon>
        <taxon>Boraginoideae</taxon>
        <taxon>Lithospermeae</taxon>
        <taxon>Lithospermum</taxon>
    </lineage>
</organism>
<dbReference type="Proteomes" id="UP001454036">
    <property type="component" value="Unassembled WGS sequence"/>
</dbReference>
<feature type="region of interest" description="Disordered" evidence="1">
    <location>
        <begin position="41"/>
        <end position="62"/>
    </location>
</feature>
<protein>
    <submittedName>
        <fullName evidence="2">Uncharacterized protein</fullName>
    </submittedName>
</protein>
<name>A0AAV3Q5Y4_LITER</name>
<dbReference type="AlphaFoldDB" id="A0AAV3Q5Y4"/>
<evidence type="ECO:0000256" key="1">
    <source>
        <dbReference type="SAM" id="MobiDB-lite"/>
    </source>
</evidence>
<reference evidence="2 3" key="1">
    <citation type="submission" date="2024-01" db="EMBL/GenBank/DDBJ databases">
        <title>The complete chloroplast genome sequence of Lithospermum erythrorhizon: insights into the phylogenetic relationship among Boraginaceae species and the maternal lineages of purple gromwells.</title>
        <authorList>
            <person name="Okada T."/>
            <person name="Watanabe K."/>
        </authorList>
    </citation>
    <scope>NUCLEOTIDE SEQUENCE [LARGE SCALE GENOMIC DNA]</scope>
</reference>
<accession>A0AAV3Q5Y4</accession>
<keyword evidence="3" id="KW-1185">Reference proteome</keyword>
<proteinExistence type="predicted"/>
<evidence type="ECO:0000313" key="2">
    <source>
        <dbReference type="EMBL" id="GAA0158623.1"/>
    </source>
</evidence>
<sequence>MDPLPTLARAYGMVIQIYQQRQVQCCVIDQIGSSTLQVKENYESSKRQGYGDRRNDFRRKEENYERNDVYDMESPLDMAGSDTGNLKDLIADMIHQEVGKMARDKEAA</sequence>
<dbReference type="EMBL" id="BAABME010003394">
    <property type="protein sequence ID" value="GAA0158623.1"/>
    <property type="molecule type" value="Genomic_DNA"/>
</dbReference>
<gene>
    <name evidence="2" type="ORF">LIER_15595</name>
</gene>
<comment type="caution">
    <text evidence="2">The sequence shown here is derived from an EMBL/GenBank/DDBJ whole genome shotgun (WGS) entry which is preliminary data.</text>
</comment>